<dbReference type="Gene3D" id="3.30.2450.30">
    <property type="match status" value="1"/>
</dbReference>
<accession>A0A0C2J8M3</accession>
<sequence>MKHYLVTMEQMNRSRRIVISEPTESNTNRRIIVPVNDCEQFLDRIEHILSINLPTKNMNKANNFGLYKPLITFTEDHRSYYYIIYVEAGIYYVTIYEKPIGSHTFVNIDFLSLKSVGVVIKYILLHYRTILEDSSKSIRSNLETSDSSSHDSLTGNRFISGEDASDTLNSGRVANLDLFHQL</sequence>
<keyword evidence="2" id="KW-1185">Reference proteome</keyword>
<reference evidence="1 2" key="1">
    <citation type="journal article" date="2014" name="Genome Biol. Evol.">
        <title>The genome of the myxosporean Thelohanellus kitauei shows adaptations to nutrient acquisition within its fish host.</title>
        <authorList>
            <person name="Yang Y."/>
            <person name="Xiong J."/>
            <person name="Zhou Z."/>
            <person name="Huo F."/>
            <person name="Miao W."/>
            <person name="Ran C."/>
            <person name="Liu Y."/>
            <person name="Zhang J."/>
            <person name="Feng J."/>
            <person name="Wang M."/>
            <person name="Wang M."/>
            <person name="Wang L."/>
            <person name="Yao B."/>
        </authorList>
    </citation>
    <scope>NUCLEOTIDE SEQUENCE [LARGE SCALE GENOMIC DNA]</scope>
    <source>
        <strain evidence="1">Wuqing</strain>
    </source>
</reference>
<organism evidence="1 2">
    <name type="scientific">Thelohanellus kitauei</name>
    <name type="common">Myxosporean</name>
    <dbReference type="NCBI Taxonomy" id="669202"/>
    <lineage>
        <taxon>Eukaryota</taxon>
        <taxon>Metazoa</taxon>
        <taxon>Cnidaria</taxon>
        <taxon>Myxozoa</taxon>
        <taxon>Myxosporea</taxon>
        <taxon>Bivalvulida</taxon>
        <taxon>Platysporina</taxon>
        <taxon>Myxobolidae</taxon>
        <taxon>Thelohanellus</taxon>
    </lineage>
</organism>
<name>A0A0C2J8M3_THEKT</name>
<comment type="caution">
    <text evidence="1">The sequence shown here is derived from an EMBL/GenBank/DDBJ whole genome shotgun (WGS) entry which is preliminary data.</text>
</comment>
<evidence type="ECO:0000313" key="2">
    <source>
        <dbReference type="Proteomes" id="UP000031668"/>
    </source>
</evidence>
<evidence type="ECO:0000313" key="1">
    <source>
        <dbReference type="EMBL" id="KII74119.1"/>
    </source>
</evidence>
<dbReference type="EMBL" id="JWZT01000540">
    <property type="protein sequence ID" value="KII74119.1"/>
    <property type="molecule type" value="Genomic_DNA"/>
</dbReference>
<dbReference type="Proteomes" id="UP000031668">
    <property type="component" value="Unassembled WGS sequence"/>
</dbReference>
<dbReference type="AlphaFoldDB" id="A0A0C2J8M3"/>
<gene>
    <name evidence="1" type="ORF">RF11_10912</name>
</gene>
<proteinExistence type="predicted"/>
<protein>
    <submittedName>
        <fullName evidence="1">Uncharacterized protein</fullName>
    </submittedName>
</protein>